<sequence>MEAFKMTVNNPRYIPLINIEKEVNIPEQTRNYGIGTLGNSMIEAFLNEWKKIKDESVVRDPRILYGALLFLSFLSSKATISSIEYGEKQDQIEIRLKGCCKDFLKEKEEIYEEIVNIIGDRNHASLVKYAVGVVCEDLPKLEIPIDKFLKEYGKIKDPVSKDEVVKKIAMEILKVIHENGYIVDVAYIKDDDSVYVFLRNCSLREWDRIEGEILKKLEELEKDYGEKVWDADTLIIAWCLDETI</sequence>
<dbReference type="RefSeq" id="WP_048098563.1">
    <property type="nucleotide sequence ID" value="NZ_JFZT01000015.1"/>
</dbReference>
<organism evidence="1 2">
    <name type="scientific">Candidatus Acidianus copahuensis</name>
    <dbReference type="NCBI Taxonomy" id="1160895"/>
    <lineage>
        <taxon>Archaea</taxon>
        <taxon>Thermoproteota</taxon>
        <taxon>Thermoprotei</taxon>
        <taxon>Sulfolobales</taxon>
        <taxon>Sulfolobaceae</taxon>
        <taxon>Acidianus</taxon>
    </lineage>
</organism>
<dbReference type="AlphaFoldDB" id="A0A031LUG1"/>
<reference evidence="1 2" key="1">
    <citation type="submission" date="2014-03" db="EMBL/GenBank/DDBJ databases">
        <title>Draft genome sequence of the novel thermoacidophilic archaea Acidianus copahuensis ALE1 strain, isolated from Copahue volcanic area in Neuquen Argentina.</title>
        <authorList>
            <person name="Urbieta M.S."/>
            <person name="Rascovan N."/>
            <person name="Castro C."/>
            <person name="Revale S."/>
            <person name="Giaveno M.A."/>
            <person name="Vazquez M.P."/>
            <person name="Donati E.R."/>
        </authorList>
    </citation>
    <scope>NUCLEOTIDE SEQUENCE [LARGE SCALE GENOMIC DNA]</scope>
    <source>
        <strain evidence="1 2">ALE1</strain>
    </source>
</reference>
<comment type="caution">
    <text evidence="1">The sequence shown here is derived from an EMBL/GenBank/DDBJ whole genome shotgun (WGS) entry which is preliminary data.</text>
</comment>
<keyword evidence="2" id="KW-1185">Reference proteome</keyword>
<proteinExistence type="predicted"/>
<gene>
    <name evidence="1" type="ORF">CM19_01025</name>
</gene>
<evidence type="ECO:0000313" key="1">
    <source>
        <dbReference type="EMBL" id="EZQ11410.1"/>
    </source>
</evidence>
<evidence type="ECO:0000313" key="2">
    <source>
        <dbReference type="Proteomes" id="UP000024332"/>
    </source>
</evidence>
<name>A0A031LUG1_9CREN</name>
<protein>
    <submittedName>
        <fullName evidence="1">Uncharacterized protein</fullName>
    </submittedName>
</protein>
<dbReference type="Proteomes" id="UP000024332">
    <property type="component" value="Unassembled WGS sequence"/>
</dbReference>
<dbReference type="STRING" id="1160895.CM19_01025"/>
<accession>A0A031LUG1</accession>
<dbReference type="EMBL" id="JFZT01000015">
    <property type="protein sequence ID" value="EZQ11410.1"/>
    <property type="molecule type" value="Genomic_DNA"/>
</dbReference>